<comment type="caution">
    <text evidence="2">The sequence shown here is derived from an EMBL/GenBank/DDBJ whole genome shotgun (WGS) entry which is preliminary data.</text>
</comment>
<evidence type="ECO:0000313" key="3">
    <source>
        <dbReference type="EMBL" id="SCC80448.1"/>
    </source>
</evidence>
<gene>
    <name evidence="2" type="primary">rpfF</name>
    <name evidence="3" type="ORF">GA0071312_1500</name>
    <name evidence="2" type="ORF">HLUCCO17_14275</name>
</gene>
<dbReference type="Gene3D" id="6.20.390.30">
    <property type="match status" value="1"/>
</dbReference>
<evidence type="ECO:0000313" key="4">
    <source>
        <dbReference type="Proteomes" id="UP000050497"/>
    </source>
</evidence>
<protein>
    <submittedName>
        <fullName evidence="2">Diffusible signaling factor synthase RpfF</fullName>
    </submittedName>
    <submittedName>
        <fullName evidence="3">Enoyl-CoA hydratase/isomerase</fullName>
    </submittedName>
</protein>
<dbReference type="EMBL" id="FMBM01000002">
    <property type="protein sequence ID" value="SCC80448.1"/>
    <property type="molecule type" value="Genomic_DNA"/>
</dbReference>
<dbReference type="Proteomes" id="UP000050497">
    <property type="component" value="Unassembled WGS sequence"/>
</dbReference>
<dbReference type="PANTHER" id="PTHR11941">
    <property type="entry name" value="ENOYL-COA HYDRATASE-RELATED"/>
    <property type="match status" value="1"/>
</dbReference>
<feature type="region of interest" description="Disordered" evidence="1">
    <location>
        <begin position="1"/>
        <end position="23"/>
    </location>
</feature>
<reference evidence="3 5" key="2">
    <citation type="submission" date="2016-08" db="EMBL/GenBank/DDBJ databases">
        <authorList>
            <person name="Varghese N."/>
            <person name="Submissions Spin"/>
        </authorList>
    </citation>
    <scope>NUCLEOTIDE SEQUENCE [LARGE SCALE GENOMIC DNA]</scope>
    <source>
        <strain evidence="3 5">HL-109</strain>
    </source>
</reference>
<evidence type="ECO:0000313" key="5">
    <source>
        <dbReference type="Proteomes" id="UP000182800"/>
    </source>
</evidence>
<evidence type="ECO:0000256" key="1">
    <source>
        <dbReference type="SAM" id="MobiDB-lite"/>
    </source>
</evidence>
<dbReference type="PANTHER" id="PTHR11941:SF54">
    <property type="entry name" value="ENOYL-COA HYDRATASE, MITOCHONDRIAL"/>
    <property type="match status" value="1"/>
</dbReference>
<dbReference type="Gene3D" id="3.90.226.10">
    <property type="entry name" value="2-enoyl-CoA Hydratase, Chain A, domain 1"/>
    <property type="match status" value="1"/>
</dbReference>
<evidence type="ECO:0000313" key="2">
    <source>
        <dbReference type="EMBL" id="KPQ09595.1"/>
    </source>
</evidence>
<dbReference type="AlphaFoldDB" id="A0A0P7ZXK7"/>
<dbReference type="GO" id="GO:0006635">
    <property type="term" value="P:fatty acid beta-oxidation"/>
    <property type="evidence" value="ECO:0007669"/>
    <property type="project" value="TreeGrafter"/>
</dbReference>
<dbReference type="Pfam" id="PF00378">
    <property type="entry name" value="ECH_1"/>
    <property type="match status" value="1"/>
</dbReference>
<keyword evidence="5" id="KW-1185">Reference proteome</keyword>
<dbReference type="InterPro" id="IPR029045">
    <property type="entry name" value="ClpP/crotonase-like_dom_sf"/>
</dbReference>
<feature type="region of interest" description="Disordered" evidence="1">
    <location>
        <begin position="362"/>
        <end position="405"/>
    </location>
</feature>
<accession>A0A0P7ZXK7</accession>
<dbReference type="EMBL" id="LJSX01000025">
    <property type="protein sequence ID" value="KPQ09595.1"/>
    <property type="molecule type" value="Genomic_DNA"/>
</dbReference>
<dbReference type="CDD" id="cd06558">
    <property type="entry name" value="crotonase-like"/>
    <property type="match status" value="1"/>
</dbReference>
<reference evidence="2 4" key="1">
    <citation type="submission" date="2015-09" db="EMBL/GenBank/DDBJ databases">
        <title>Identification and resolution of microdiversity through metagenomic sequencing of parallel consortia.</title>
        <authorList>
            <person name="Nelson W.C."/>
            <person name="Romine M.F."/>
            <person name="Lindemann S.R."/>
        </authorList>
    </citation>
    <scope>NUCLEOTIDE SEQUENCE [LARGE SCALE GENOMIC DNA]</scope>
    <source>
        <strain evidence="2">HL-109</strain>
    </source>
</reference>
<dbReference type="Proteomes" id="UP000182800">
    <property type="component" value="Unassembled WGS sequence"/>
</dbReference>
<organism evidence="2 4">
    <name type="scientific">Saliniramus fredricksonii</name>
    <dbReference type="NCBI Taxonomy" id="1653334"/>
    <lineage>
        <taxon>Bacteria</taxon>
        <taxon>Pseudomonadati</taxon>
        <taxon>Pseudomonadota</taxon>
        <taxon>Alphaproteobacteria</taxon>
        <taxon>Hyphomicrobiales</taxon>
        <taxon>Salinarimonadaceae</taxon>
        <taxon>Saliniramus</taxon>
    </lineage>
</organism>
<feature type="compositionally biased region" description="Basic and acidic residues" evidence="1">
    <location>
        <begin position="393"/>
        <end position="405"/>
    </location>
</feature>
<dbReference type="GO" id="GO:0003824">
    <property type="term" value="F:catalytic activity"/>
    <property type="evidence" value="ECO:0007669"/>
    <property type="project" value="UniProtKB-ARBA"/>
</dbReference>
<dbReference type="NCBIfam" id="NF006452">
    <property type="entry name" value="PRK08788.1"/>
    <property type="match status" value="1"/>
</dbReference>
<sequence>MRMRAYHGAGRAGGESSAAHQAETSAMIAIRERRRLRGSFSERNGAGGEAAMRPLEALDWVAGRTGAPRAAPATAPSSTQKGVIARNRVEAATDIVAGHRFEELDVSIDTELATYWCRMRPQGRPSYTPELLRGLSDMQDSLVNLFAGSPERPFDYFVVSSLRPGVFNLGGDLALFSQLIAARDQAGLLAYATACIDVVYANHINYQLPIVTIGLVQGDALGGGFEAALSNDVIIAEKGAKFGFPEVLFNLFPGMGAYSMLSRRVGALVAHRMINDGRIFEAEELHDLGLIQVLAEPGEGEDAVRDFIRRDRRRRNASVAMQQALRRTNPLPYCELHDIVTLWVDAAMQLQDADLRRMQRLLGAQDRRTGNNARTGSSGAGEKSSPETPEENLCAREKQTRAVAG</sequence>
<name>A0A0P7ZXK7_9HYPH</name>
<dbReference type="SUPFAM" id="SSF52096">
    <property type="entry name" value="ClpP/crotonase"/>
    <property type="match status" value="1"/>
</dbReference>
<proteinExistence type="predicted"/>
<dbReference type="OrthoDB" id="9802362at2"/>
<dbReference type="InterPro" id="IPR001753">
    <property type="entry name" value="Enoyl-CoA_hydra/iso"/>
</dbReference>
<dbReference type="PATRIC" id="fig|1653334.4.peg.561"/>
<dbReference type="STRING" id="1653334.GA0071312_1500"/>